<keyword evidence="5 13" id="KW-0812">Transmembrane</keyword>
<keyword evidence="6 13" id="KW-1133">Transmembrane helix</keyword>
<evidence type="ECO:0000313" key="15">
    <source>
        <dbReference type="Proteomes" id="UP001251870"/>
    </source>
</evidence>
<evidence type="ECO:0000313" key="14">
    <source>
        <dbReference type="EMBL" id="MDR8018044.1"/>
    </source>
</evidence>
<feature type="compositionally biased region" description="Basic and acidic residues" evidence="12">
    <location>
        <begin position="200"/>
        <end position="210"/>
    </location>
</feature>
<comment type="caution">
    <text evidence="14">The sequence shown here is derived from an EMBL/GenBank/DDBJ whole genome shotgun (WGS) entry which is preliminary data.</text>
</comment>
<organism evidence="14 15">
    <name type="scientific">Nesterenkonia aerolata</name>
    <dbReference type="NCBI Taxonomy" id="3074079"/>
    <lineage>
        <taxon>Bacteria</taxon>
        <taxon>Bacillati</taxon>
        <taxon>Actinomycetota</taxon>
        <taxon>Actinomycetes</taxon>
        <taxon>Micrococcales</taxon>
        <taxon>Micrococcaceae</taxon>
        <taxon>Nesterenkonia</taxon>
    </lineage>
</organism>
<evidence type="ECO:0000256" key="13">
    <source>
        <dbReference type="SAM" id="Phobius"/>
    </source>
</evidence>
<evidence type="ECO:0000256" key="11">
    <source>
        <dbReference type="RuleBase" id="RU003750"/>
    </source>
</evidence>
<dbReference type="RefSeq" id="WP_310547036.1">
    <property type="nucleotide sequence ID" value="NZ_JAVKGR010000001.1"/>
</dbReference>
<keyword evidence="4 11" id="KW-0808">Transferase</keyword>
<name>A0ABU2DNL5_9MICC</name>
<dbReference type="PANTHER" id="PTHR14269:SF11">
    <property type="entry name" value="CDP-DIACYLGLYCEROL--GLYCEROL-3-PHOSPHATE 3-PHOSPHATIDYLTRANSFERASE"/>
    <property type="match status" value="1"/>
</dbReference>
<feature type="transmembrane region" description="Helical" evidence="13">
    <location>
        <begin position="140"/>
        <end position="158"/>
    </location>
</feature>
<dbReference type="EC" id="2.7.8.-" evidence="14"/>
<evidence type="ECO:0000256" key="6">
    <source>
        <dbReference type="ARBA" id="ARBA00022989"/>
    </source>
</evidence>
<reference evidence="14 15" key="1">
    <citation type="submission" date="2023-09" db="EMBL/GenBank/DDBJ databases">
        <title>Description of three actinobacteria isolated from air of manufacturing shop in a pharmaceutical factory.</title>
        <authorList>
            <person name="Zhang D.-F."/>
        </authorList>
    </citation>
    <scope>NUCLEOTIDE SEQUENCE [LARGE SCALE GENOMIC DNA]</scope>
    <source>
        <strain evidence="14 15">LY-0111</strain>
    </source>
</reference>
<evidence type="ECO:0000256" key="5">
    <source>
        <dbReference type="ARBA" id="ARBA00022692"/>
    </source>
</evidence>
<evidence type="ECO:0000256" key="12">
    <source>
        <dbReference type="SAM" id="MobiDB-lite"/>
    </source>
</evidence>
<dbReference type="Pfam" id="PF01066">
    <property type="entry name" value="CDP-OH_P_transf"/>
    <property type="match status" value="1"/>
</dbReference>
<keyword evidence="8 13" id="KW-0472">Membrane</keyword>
<gene>
    <name evidence="14" type="ORF">RIL96_00490</name>
</gene>
<keyword evidence="3" id="KW-0444">Lipid biosynthesis</keyword>
<feature type="region of interest" description="Disordered" evidence="12">
    <location>
        <begin position="200"/>
        <end position="222"/>
    </location>
</feature>
<evidence type="ECO:0000256" key="4">
    <source>
        <dbReference type="ARBA" id="ARBA00022679"/>
    </source>
</evidence>
<proteinExistence type="inferred from homology"/>
<dbReference type="InterPro" id="IPR043130">
    <property type="entry name" value="CDP-OH_PTrfase_TM_dom"/>
</dbReference>
<dbReference type="InterPro" id="IPR000462">
    <property type="entry name" value="CDP-OH_P_trans"/>
</dbReference>
<sequence length="222" mass="23823">MRIIGAGTRDGVVPTLQETFWTVPNVITAVRFALVPVFVWFVAVGQEWTAFWLLVILGSTDWIDGYIARRFDQSSVVGQWLDPLADRLSLIIVTLSLVIFSDAPMWVLVVIVTADLILFLYSSFVFAGSPELPVSVVGKLRTAALLIAAPLVLLGRTPQLQDTAVTAVGVVLLSIGCLMHVGAAVDYLVTAHAKAKRLRGEGITPRDRPRWSAVAAGSGGAG</sequence>
<keyword evidence="10" id="KW-1208">Phospholipid metabolism</keyword>
<comment type="similarity">
    <text evidence="2 11">Belongs to the CDP-alcohol phosphatidyltransferase class-I family.</text>
</comment>
<keyword evidence="9" id="KW-0594">Phospholipid biosynthesis</keyword>
<protein>
    <submittedName>
        <fullName evidence="14">CDP-alcohol phosphatidyltransferase family protein</fullName>
        <ecNumber evidence="14">2.7.8.-</ecNumber>
    </submittedName>
</protein>
<dbReference type="InterPro" id="IPR048254">
    <property type="entry name" value="CDP_ALCOHOL_P_TRANSF_CS"/>
</dbReference>
<evidence type="ECO:0000256" key="8">
    <source>
        <dbReference type="ARBA" id="ARBA00023136"/>
    </source>
</evidence>
<evidence type="ECO:0000256" key="2">
    <source>
        <dbReference type="ARBA" id="ARBA00010441"/>
    </source>
</evidence>
<keyword evidence="7" id="KW-0443">Lipid metabolism</keyword>
<keyword evidence="15" id="KW-1185">Reference proteome</keyword>
<comment type="subcellular location">
    <subcellularLocation>
        <location evidence="1">Membrane</location>
        <topology evidence="1">Multi-pass membrane protein</topology>
    </subcellularLocation>
</comment>
<evidence type="ECO:0000256" key="3">
    <source>
        <dbReference type="ARBA" id="ARBA00022516"/>
    </source>
</evidence>
<dbReference type="EMBL" id="JAVKGR010000001">
    <property type="protein sequence ID" value="MDR8018044.1"/>
    <property type="molecule type" value="Genomic_DNA"/>
</dbReference>
<evidence type="ECO:0000256" key="9">
    <source>
        <dbReference type="ARBA" id="ARBA00023209"/>
    </source>
</evidence>
<dbReference type="Proteomes" id="UP001251870">
    <property type="component" value="Unassembled WGS sequence"/>
</dbReference>
<evidence type="ECO:0000256" key="1">
    <source>
        <dbReference type="ARBA" id="ARBA00004141"/>
    </source>
</evidence>
<dbReference type="PROSITE" id="PS00379">
    <property type="entry name" value="CDP_ALCOHOL_P_TRANSF"/>
    <property type="match status" value="1"/>
</dbReference>
<accession>A0ABU2DNL5</accession>
<dbReference type="GO" id="GO:0016740">
    <property type="term" value="F:transferase activity"/>
    <property type="evidence" value="ECO:0007669"/>
    <property type="project" value="UniProtKB-KW"/>
</dbReference>
<dbReference type="InterPro" id="IPR050324">
    <property type="entry name" value="CDP-alcohol_PTase-I"/>
</dbReference>
<feature type="transmembrane region" description="Helical" evidence="13">
    <location>
        <begin position="164"/>
        <end position="189"/>
    </location>
</feature>
<evidence type="ECO:0000256" key="10">
    <source>
        <dbReference type="ARBA" id="ARBA00023264"/>
    </source>
</evidence>
<evidence type="ECO:0000256" key="7">
    <source>
        <dbReference type="ARBA" id="ARBA00023098"/>
    </source>
</evidence>
<dbReference type="Gene3D" id="1.20.120.1760">
    <property type="match status" value="1"/>
</dbReference>
<dbReference type="PANTHER" id="PTHR14269">
    <property type="entry name" value="CDP-DIACYLGLYCEROL--GLYCEROL-3-PHOSPHATE 3-PHOSPHATIDYLTRANSFERASE-RELATED"/>
    <property type="match status" value="1"/>
</dbReference>
<feature type="transmembrane region" description="Helical" evidence="13">
    <location>
        <begin position="106"/>
        <end position="128"/>
    </location>
</feature>